<name>A0A840DUF9_9BACL</name>
<evidence type="ECO:0000313" key="2">
    <source>
        <dbReference type="Proteomes" id="UP000559598"/>
    </source>
</evidence>
<keyword evidence="2" id="KW-1185">Reference proteome</keyword>
<gene>
    <name evidence="1" type="ORF">GGR02_001420</name>
</gene>
<dbReference type="Proteomes" id="UP000559598">
    <property type="component" value="Unassembled WGS sequence"/>
</dbReference>
<proteinExistence type="predicted"/>
<organism evidence="1 2">
    <name type="scientific">Anoxybacteroides voinovskiense</name>
    <dbReference type="NCBI Taxonomy" id="230470"/>
    <lineage>
        <taxon>Bacteria</taxon>
        <taxon>Bacillati</taxon>
        <taxon>Bacillota</taxon>
        <taxon>Bacilli</taxon>
        <taxon>Bacillales</taxon>
        <taxon>Anoxybacillaceae</taxon>
        <taxon>Anoxybacteroides</taxon>
    </lineage>
</organism>
<reference evidence="1 2" key="1">
    <citation type="submission" date="2020-08" db="EMBL/GenBank/DDBJ databases">
        <title>Genomic Encyclopedia of Type Strains, Phase IV (KMG-IV): sequencing the most valuable type-strain genomes for metagenomic binning, comparative biology and taxonomic classification.</title>
        <authorList>
            <person name="Goeker M."/>
        </authorList>
    </citation>
    <scope>NUCLEOTIDE SEQUENCE [LARGE SCALE GENOMIC DNA]</scope>
    <source>
        <strain evidence="1 2">DSM 17075</strain>
    </source>
</reference>
<dbReference type="AlphaFoldDB" id="A0A840DUF9"/>
<comment type="caution">
    <text evidence="1">The sequence shown here is derived from an EMBL/GenBank/DDBJ whole genome shotgun (WGS) entry which is preliminary data.</text>
</comment>
<accession>A0A840DUF9</accession>
<evidence type="ECO:0000313" key="1">
    <source>
        <dbReference type="EMBL" id="MBB4073658.1"/>
    </source>
</evidence>
<protein>
    <submittedName>
        <fullName evidence="1">Uncharacterized protein</fullName>
    </submittedName>
</protein>
<sequence>MKSFKRIWYSPNGKYRRDACERMKQELAFVCNHCKSN</sequence>
<dbReference type="EMBL" id="JACIDE010000007">
    <property type="protein sequence ID" value="MBB4073658.1"/>
    <property type="molecule type" value="Genomic_DNA"/>
</dbReference>